<feature type="chain" id="PRO_5044663544" evidence="1">
    <location>
        <begin position="22"/>
        <end position="258"/>
    </location>
</feature>
<comment type="caution">
    <text evidence="2">The sequence shown here is derived from an EMBL/GenBank/DDBJ whole genome shotgun (WGS) entry which is preliminary data.</text>
</comment>
<organism evidence="2 4">
    <name type="scientific">Parerythrobacter jejuensis</name>
    <dbReference type="NCBI Taxonomy" id="795812"/>
    <lineage>
        <taxon>Bacteria</taxon>
        <taxon>Pseudomonadati</taxon>
        <taxon>Pseudomonadota</taxon>
        <taxon>Alphaproteobacteria</taxon>
        <taxon>Sphingomonadales</taxon>
        <taxon>Erythrobacteraceae</taxon>
        <taxon>Parerythrobacter</taxon>
    </lineage>
</organism>
<accession>A0A845AMX7</accession>
<proteinExistence type="predicted"/>
<name>A0A845AMX7_9SPHN</name>
<evidence type="ECO:0000313" key="4">
    <source>
        <dbReference type="Proteomes" id="UP000446786"/>
    </source>
</evidence>
<keyword evidence="4" id="KW-1185">Reference proteome</keyword>
<evidence type="ECO:0000313" key="3">
    <source>
        <dbReference type="EMBL" id="MXP33273.1"/>
    </source>
</evidence>
<dbReference type="EMBL" id="WTYE01000001">
    <property type="protein sequence ID" value="MXP33273.1"/>
    <property type="molecule type" value="Genomic_DNA"/>
</dbReference>
<reference evidence="2 4" key="1">
    <citation type="submission" date="2019-12" db="EMBL/GenBank/DDBJ databases">
        <title>Genomic-based taxomic classification of the family Erythrobacteraceae.</title>
        <authorList>
            <person name="Xu L."/>
        </authorList>
    </citation>
    <scope>NUCLEOTIDE SEQUENCE [LARGE SCALE GENOMIC DNA]</scope>
    <source>
        <strain evidence="2 4">JCM 16677</strain>
    </source>
</reference>
<evidence type="ECO:0000313" key="2">
    <source>
        <dbReference type="EMBL" id="MXP30513.1"/>
    </source>
</evidence>
<keyword evidence="2" id="KW-0378">Hydrolase</keyword>
<dbReference type="EMBL" id="WTYE01000001">
    <property type="protein sequence ID" value="MXP30513.1"/>
    <property type="molecule type" value="Genomic_DNA"/>
</dbReference>
<gene>
    <name evidence="2" type="ORF">GRI94_01615</name>
    <name evidence="3" type="ORF">GRI94_15705</name>
</gene>
<dbReference type="Proteomes" id="UP000446786">
    <property type="component" value="Unassembled WGS sequence"/>
</dbReference>
<evidence type="ECO:0000256" key="1">
    <source>
        <dbReference type="SAM" id="SignalP"/>
    </source>
</evidence>
<protein>
    <submittedName>
        <fullName evidence="2">Alpha/beta hydrolase</fullName>
    </submittedName>
</protein>
<feature type="signal peptide" evidence="1">
    <location>
        <begin position="1"/>
        <end position="21"/>
    </location>
</feature>
<dbReference type="OrthoDB" id="6198264at2"/>
<dbReference type="GO" id="GO:0016787">
    <property type="term" value="F:hydrolase activity"/>
    <property type="evidence" value="ECO:0007669"/>
    <property type="project" value="UniProtKB-KW"/>
</dbReference>
<dbReference type="RefSeq" id="WP_160778049.1">
    <property type="nucleotide sequence ID" value="NZ_BAAAZF010000001.1"/>
</dbReference>
<keyword evidence="1" id="KW-0732">Signal</keyword>
<sequence>MRALIAPILGFLTLLGSPAAAQGYVVQVTITEEWVEDTVPADSADRAIAFRRARTPTAIAAYGPFRVIDRNRAALVGVTGPATPAQFRAMLRDYPELARLDLIECPGTDDDRANLAVGRMIRAAGLETRVPTGGSVRSGAVELFLAGKTRTIEDGAEFAVHSWLDDRGFEADDYAADSPEHRTYLAYYQDMGMAADQARAFYDMTNSVPHNQALWLGAQDMRKWLGEVPAQASVQTSLAGAKASKPRLEYLDFAATSF</sequence>
<dbReference type="AlphaFoldDB" id="A0A845AMX7"/>